<accession>M1M7S4</accession>
<dbReference type="PATRIC" id="fig|1208920.3.peg.61"/>
<dbReference type="KEGG" id="kon:CONE_0274"/>
<keyword evidence="1" id="KW-1133">Transmembrane helix</keyword>
<dbReference type="InterPro" id="IPR007379">
    <property type="entry name" value="Tim44-like_dom"/>
</dbReference>
<dbReference type="RefSeq" id="WP_015396778.1">
    <property type="nucleotide sequence ID" value="NC_020299.1"/>
</dbReference>
<dbReference type="STRING" id="1208920.CONE_0274"/>
<evidence type="ECO:0000313" key="4">
    <source>
        <dbReference type="Proteomes" id="UP000011541"/>
    </source>
</evidence>
<feature type="domain" description="Tim44-like" evidence="2">
    <location>
        <begin position="150"/>
        <end position="279"/>
    </location>
</feature>
<name>M1M7S4_9PROT</name>
<evidence type="ECO:0000259" key="2">
    <source>
        <dbReference type="SMART" id="SM00978"/>
    </source>
</evidence>
<dbReference type="eggNOG" id="COG4395">
    <property type="taxonomic scope" value="Bacteria"/>
</dbReference>
<sequence length="283" mass="32940">MFISLKSKFFLLSLIFVIFTAMFLSCNAEARRIGGGHNIGKHYKAPYKKNDLSSNNHYKKESKTTINHSNKGNLFSKIMGPIIAGFGLATMLSYFGLSGFFVNFISISIIIFLILSSMYLIFSYFFMKNSKISYCGKQKNFQNNNDGYFINKLEKNSSFCDNFNTKEFSEQAKIFFLHMQESWRNGDIDSLKIYLTDEMISIIENDFKHKNYDREVQVLSLYYEFLNTEYEKSNDNTFANIRFFGVIKENTNSNVNSFDEIWIFQKNHSSGWLLAGIQENIDH</sequence>
<keyword evidence="1" id="KW-0812">Transmembrane</keyword>
<keyword evidence="1" id="KW-0472">Membrane</keyword>
<dbReference type="Proteomes" id="UP000011541">
    <property type="component" value="Chromosome"/>
</dbReference>
<dbReference type="AlphaFoldDB" id="M1M7S4"/>
<dbReference type="InterPro" id="IPR032710">
    <property type="entry name" value="NTF2-like_dom_sf"/>
</dbReference>
<dbReference type="SUPFAM" id="SSF54427">
    <property type="entry name" value="NTF2-like"/>
    <property type="match status" value="1"/>
</dbReference>
<dbReference type="SMART" id="SM00978">
    <property type="entry name" value="Tim44"/>
    <property type="match status" value="1"/>
</dbReference>
<feature type="transmembrane region" description="Helical" evidence="1">
    <location>
        <begin position="104"/>
        <end position="127"/>
    </location>
</feature>
<evidence type="ECO:0000313" key="3">
    <source>
        <dbReference type="EMBL" id="AGF48090.1"/>
    </source>
</evidence>
<reference evidence="3 4" key="1">
    <citation type="journal article" date="2013" name="Genome Biol. Evol.">
        <title>Genome evolution and phylogenomic analysis of candidatus kinetoplastibacterium, the betaproteobacterial endosymbionts of strigomonas and angomonas.</title>
        <authorList>
            <person name="Alves J.M."/>
            <person name="Serrano M.G."/>
            <person name="Maia da Silva F."/>
            <person name="Voegtly L.J."/>
            <person name="Matveyev A.V."/>
            <person name="Teixeira M.M."/>
            <person name="Camargo E.P."/>
            <person name="Buck G.A."/>
        </authorList>
    </citation>
    <scope>NUCLEOTIDE SEQUENCE [LARGE SCALE GENOMIC DNA]</scope>
    <source>
        <strain evidence="3 4">TCC290E</strain>
    </source>
</reference>
<dbReference type="PANTHER" id="PTHR41542">
    <property type="entry name" value="BLL5807 PROTEIN"/>
    <property type="match status" value="1"/>
</dbReference>
<protein>
    <submittedName>
        <fullName evidence="3">Tim44-like domain containing protein</fullName>
    </submittedName>
</protein>
<dbReference type="PROSITE" id="PS51257">
    <property type="entry name" value="PROKAR_LIPOPROTEIN"/>
    <property type="match status" value="1"/>
</dbReference>
<proteinExistence type="predicted"/>
<dbReference type="PANTHER" id="PTHR41542:SF1">
    <property type="entry name" value="BLL5807 PROTEIN"/>
    <property type="match status" value="1"/>
</dbReference>
<gene>
    <name evidence="3" type="ORF">CONE_0274</name>
</gene>
<dbReference type="Pfam" id="PF04280">
    <property type="entry name" value="Tim44"/>
    <property type="match status" value="1"/>
</dbReference>
<dbReference type="OrthoDB" id="8521125at2"/>
<feature type="transmembrane region" description="Helical" evidence="1">
    <location>
        <begin position="78"/>
        <end position="97"/>
    </location>
</feature>
<dbReference type="Gene3D" id="3.10.450.240">
    <property type="match status" value="1"/>
</dbReference>
<evidence type="ECO:0000256" key="1">
    <source>
        <dbReference type="SAM" id="Phobius"/>
    </source>
</evidence>
<organism evidence="3 4">
    <name type="scientific">Candidatus Kinetoplastidibacterium stringomonadis TCC290E</name>
    <dbReference type="NCBI Taxonomy" id="1208920"/>
    <lineage>
        <taxon>Bacteria</taxon>
        <taxon>Pseudomonadati</taxon>
        <taxon>Pseudomonadota</taxon>
        <taxon>Betaproteobacteria</taxon>
        <taxon>Candidatus Kinetoplastidibacterium</taxon>
    </lineage>
</organism>
<dbReference type="EMBL" id="CP003805">
    <property type="protein sequence ID" value="AGF48090.1"/>
    <property type="molecule type" value="Genomic_DNA"/>
</dbReference>
<keyword evidence="4" id="KW-1185">Reference proteome</keyword>
<dbReference type="HOGENOM" id="CLU_052470_0_0_4"/>